<dbReference type="Pfam" id="PF25954">
    <property type="entry name" value="Beta-barrel_RND_2"/>
    <property type="match status" value="1"/>
</dbReference>
<dbReference type="InterPro" id="IPR058791">
    <property type="entry name" value="3HB_CusB"/>
</dbReference>
<evidence type="ECO:0000259" key="5">
    <source>
        <dbReference type="Pfam" id="PF25869"/>
    </source>
</evidence>
<dbReference type="PANTHER" id="PTHR30097">
    <property type="entry name" value="CATION EFFLUX SYSTEM PROTEIN CUSB"/>
    <property type="match status" value="1"/>
</dbReference>
<evidence type="ECO:0000256" key="1">
    <source>
        <dbReference type="ARBA" id="ARBA00009477"/>
    </source>
</evidence>
<protein>
    <submittedName>
        <fullName evidence="9">Uncharacterized protein</fullName>
    </submittedName>
</protein>
<evidence type="ECO:0000259" key="6">
    <source>
        <dbReference type="Pfam" id="PF25919"/>
    </source>
</evidence>
<sequence length="446" mass="49195">MTISMKTLASVLFMGAIVGAGGVWLAVAPKSATQIASPDPLYWVAPMDPNYRRDTPGKSPMGMDLVPVYATDDAQGMVSISPVVENNLGVRTQTIEVGPFESNIRTVGYVRFDEDRLVHMHPRIAGWIDVLNVKTQGEFIEEGEPIYSIYSPELVNAQEELLIAMSRESTRPTLIESSEERLRALQVPQRLIDRIKREGRVFQTVTVYAPQGGLVAELSVREGQYVQPGNRIMSIGVLDEVWVIAEVFERQASLVSNSDPVTMTLDYLPGREWQGVVDFIYPTLDENTRTIPVRLKFQNQDQALKPNMFAQVMIQHSESGRQVLLAPNESIIRSGVQDRVVLAMGEGRFKSVEVALGRTGDSQTEIISGLESGDRIVTSAHFLLDSESSITSDFLRMAGSSADTINSGGGQPDQPQSMPMTTPMTMPMTMPMTTPTDAEQAEHHDH</sequence>
<dbReference type="GO" id="GO:0060003">
    <property type="term" value="P:copper ion export"/>
    <property type="evidence" value="ECO:0007669"/>
    <property type="project" value="TreeGrafter"/>
</dbReference>
<feature type="domain" description="CzcB-like C-terminal circularly permuted SH3-like" evidence="8">
    <location>
        <begin position="339"/>
        <end position="384"/>
    </location>
</feature>
<dbReference type="GO" id="GO:0016020">
    <property type="term" value="C:membrane"/>
    <property type="evidence" value="ECO:0007669"/>
    <property type="project" value="InterPro"/>
</dbReference>
<dbReference type="Pfam" id="PF25869">
    <property type="entry name" value="3HB_CusB"/>
    <property type="match status" value="1"/>
</dbReference>
<dbReference type="InterPro" id="IPR006143">
    <property type="entry name" value="RND_pump_MFP"/>
</dbReference>
<feature type="domain" description="CusB-like three alpha-helical bundle" evidence="5">
    <location>
        <begin position="153"/>
        <end position="201"/>
    </location>
</feature>
<dbReference type="Proteomes" id="UP000051242">
    <property type="component" value="Unassembled WGS sequence"/>
</dbReference>
<evidence type="ECO:0000313" key="10">
    <source>
        <dbReference type="Proteomes" id="UP000051242"/>
    </source>
</evidence>
<dbReference type="InterPro" id="IPR045800">
    <property type="entry name" value="HMBD"/>
</dbReference>
<dbReference type="AlphaFoldDB" id="A0A0R2TAQ6"/>
<dbReference type="InterPro" id="IPR058790">
    <property type="entry name" value="BSH_CusB"/>
</dbReference>
<feature type="domain" description="CusB-like beta-barrel" evidence="7">
    <location>
        <begin position="240"/>
        <end position="316"/>
    </location>
</feature>
<dbReference type="Pfam" id="PF25975">
    <property type="entry name" value="CzcB_C"/>
    <property type="match status" value="1"/>
</dbReference>
<comment type="caution">
    <text evidence="9">The sequence shown here is derived from an EMBL/GenBank/DDBJ whole genome shotgun (WGS) entry which is preliminary data.</text>
</comment>
<feature type="domain" description="Heavy metal binding" evidence="4">
    <location>
        <begin position="42"/>
        <end position="68"/>
    </location>
</feature>
<dbReference type="GO" id="GO:0022857">
    <property type="term" value="F:transmembrane transporter activity"/>
    <property type="evidence" value="ECO:0007669"/>
    <property type="project" value="InterPro"/>
</dbReference>
<reference evidence="9 10" key="1">
    <citation type="submission" date="2015-10" db="EMBL/GenBank/DDBJ databases">
        <title>Metagenome-Assembled Genomes uncover a global brackish microbiome.</title>
        <authorList>
            <person name="Hugerth L.W."/>
            <person name="Larsson J."/>
            <person name="Alneberg J."/>
            <person name="Lindh M.V."/>
            <person name="Legrand C."/>
            <person name="Pinhassi J."/>
            <person name="Andersson A.F."/>
        </authorList>
    </citation>
    <scope>NUCLEOTIDE SEQUENCE [LARGE SCALE GENOMIC DNA]</scope>
    <source>
        <strain evidence="9">BACL22 MAG-120619-bin3</strain>
    </source>
</reference>
<dbReference type="FunFam" id="2.40.30.170:FF:000010">
    <property type="entry name" value="Efflux RND transporter periplasmic adaptor subunit"/>
    <property type="match status" value="1"/>
</dbReference>
<dbReference type="GO" id="GO:0030288">
    <property type="term" value="C:outer membrane-bounded periplasmic space"/>
    <property type="evidence" value="ECO:0007669"/>
    <property type="project" value="TreeGrafter"/>
</dbReference>
<dbReference type="Pfam" id="PF25919">
    <property type="entry name" value="BSH_CusB"/>
    <property type="match status" value="1"/>
</dbReference>
<dbReference type="SUPFAM" id="SSF111369">
    <property type="entry name" value="HlyD-like secretion proteins"/>
    <property type="match status" value="1"/>
</dbReference>
<name>A0A0R2TAQ6_9GAMM</name>
<dbReference type="Pfam" id="PF19335">
    <property type="entry name" value="HMBD"/>
    <property type="match status" value="1"/>
</dbReference>
<dbReference type="InterPro" id="IPR058649">
    <property type="entry name" value="CzcB_C"/>
</dbReference>
<feature type="region of interest" description="Disordered" evidence="3">
    <location>
        <begin position="401"/>
        <end position="424"/>
    </location>
</feature>
<dbReference type="GO" id="GO:0015679">
    <property type="term" value="P:plasma membrane copper ion transport"/>
    <property type="evidence" value="ECO:0007669"/>
    <property type="project" value="TreeGrafter"/>
</dbReference>
<comment type="similarity">
    <text evidence="1">Belongs to the membrane fusion protein (MFP) (TC 8.A.1) family.</text>
</comment>
<dbReference type="Gene3D" id="2.40.420.20">
    <property type="match status" value="1"/>
</dbReference>
<evidence type="ECO:0000256" key="2">
    <source>
        <dbReference type="ARBA" id="ARBA00022448"/>
    </source>
</evidence>
<dbReference type="GO" id="GO:0046914">
    <property type="term" value="F:transition metal ion binding"/>
    <property type="evidence" value="ECO:0007669"/>
    <property type="project" value="TreeGrafter"/>
</dbReference>
<dbReference type="Gene3D" id="2.40.30.170">
    <property type="match status" value="1"/>
</dbReference>
<evidence type="ECO:0000259" key="4">
    <source>
        <dbReference type="Pfam" id="PF19335"/>
    </source>
</evidence>
<dbReference type="NCBIfam" id="TIGR01730">
    <property type="entry name" value="RND_mfp"/>
    <property type="match status" value="1"/>
</dbReference>
<feature type="domain" description="CusB-like barrel-sandwich hybrid" evidence="6">
    <location>
        <begin position="119"/>
        <end position="235"/>
    </location>
</feature>
<dbReference type="InterPro" id="IPR051909">
    <property type="entry name" value="MFP_Cation_Efflux"/>
</dbReference>
<gene>
    <name evidence="9" type="ORF">ABR85_04235</name>
</gene>
<evidence type="ECO:0000259" key="7">
    <source>
        <dbReference type="Pfam" id="PF25954"/>
    </source>
</evidence>
<dbReference type="Gene3D" id="6.10.140.730">
    <property type="match status" value="1"/>
</dbReference>
<evidence type="ECO:0000256" key="3">
    <source>
        <dbReference type="SAM" id="MobiDB-lite"/>
    </source>
</evidence>
<evidence type="ECO:0000313" key="9">
    <source>
        <dbReference type="EMBL" id="KRO84169.1"/>
    </source>
</evidence>
<evidence type="ECO:0000259" key="8">
    <source>
        <dbReference type="Pfam" id="PF25975"/>
    </source>
</evidence>
<dbReference type="EMBL" id="LICD01000011">
    <property type="protein sequence ID" value="KRO84169.1"/>
    <property type="molecule type" value="Genomic_DNA"/>
</dbReference>
<accession>A0A0R2TAQ6</accession>
<dbReference type="InterPro" id="IPR058792">
    <property type="entry name" value="Beta-barrel_RND_2"/>
</dbReference>
<proteinExistence type="inferred from homology"/>
<dbReference type="PANTHER" id="PTHR30097:SF15">
    <property type="entry name" value="CATION EFFLUX SYSTEM PROTEIN CUSB"/>
    <property type="match status" value="1"/>
</dbReference>
<keyword evidence="2" id="KW-0813">Transport</keyword>
<organism evidence="9 10">
    <name type="scientific">OM182 bacterium BACL3 MAG-120619-bin3</name>
    <dbReference type="NCBI Taxonomy" id="1655593"/>
    <lineage>
        <taxon>Bacteria</taxon>
        <taxon>Pseudomonadati</taxon>
        <taxon>Pseudomonadota</taxon>
        <taxon>Gammaproteobacteria</taxon>
        <taxon>OMG group</taxon>
        <taxon>OM182 clade</taxon>
    </lineage>
</organism>